<dbReference type="Proteomes" id="UP000321039">
    <property type="component" value="Unassembled WGS sequence"/>
</dbReference>
<dbReference type="RefSeq" id="WP_148068788.1">
    <property type="nucleotide sequence ID" value="NZ_VRZA01000004.1"/>
</dbReference>
<accession>A0A5C8ZW53</accession>
<evidence type="ECO:0000313" key="1">
    <source>
        <dbReference type="EMBL" id="TXS92785.1"/>
    </source>
</evidence>
<reference evidence="1 2" key="1">
    <citation type="submission" date="2019-08" db="EMBL/GenBank/DDBJ databases">
        <title>Parahaliea maris sp. nov., isolated from the surface seawater.</title>
        <authorList>
            <person name="Liu Y."/>
        </authorList>
    </citation>
    <scope>NUCLEOTIDE SEQUENCE [LARGE SCALE GENOMIC DNA]</scope>
    <source>
        <strain evidence="1 2">HSLHS9</strain>
    </source>
</reference>
<gene>
    <name evidence="1" type="ORF">FV139_12485</name>
</gene>
<organism evidence="1 2">
    <name type="scientific">Parahaliea maris</name>
    <dbReference type="NCBI Taxonomy" id="2716870"/>
    <lineage>
        <taxon>Bacteria</taxon>
        <taxon>Pseudomonadati</taxon>
        <taxon>Pseudomonadota</taxon>
        <taxon>Gammaproteobacteria</taxon>
        <taxon>Cellvibrionales</taxon>
        <taxon>Halieaceae</taxon>
        <taxon>Parahaliea</taxon>
    </lineage>
</organism>
<proteinExistence type="predicted"/>
<sequence>MPNLLSTPPDQAPALRQRAVRDLAFACLSPPLLRSGALPGAPAPVSNTGFAATAERLRWLVALDHNPAPLLARLAAHPQTRLGLYFETLWQFFLEQDAEVELLTHNLPVRQAGQTVGEFDCLYYCYRRQRAVHLELAVKYYLHRQDAGCDWDQWLGPNSRDRLDLKLTRLLTHQSQLSLHPAGAALLEAKCIRDPLREVEVKGYLFHHLQEDAVAPEGFNRARSLDTWCYLKELDSALQAGETYRVLPRLEWLAAAEVPAQERLDAAGLHTQLGERFGEGAGAQLVAALGTAGQETRRFFVCPDNWPD</sequence>
<dbReference type="AlphaFoldDB" id="A0A5C8ZW53"/>
<dbReference type="Pfam" id="PF08907">
    <property type="entry name" value="DUF1853"/>
    <property type="match status" value="1"/>
</dbReference>
<name>A0A5C8ZW53_9GAMM</name>
<keyword evidence="2" id="KW-1185">Reference proteome</keyword>
<protein>
    <submittedName>
        <fullName evidence="1">DUF1853 family protein</fullName>
    </submittedName>
</protein>
<evidence type="ECO:0000313" key="2">
    <source>
        <dbReference type="Proteomes" id="UP000321039"/>
    </source>
</evidence>
<comment type="caution">
    <text evidence="1">The sequence shown here is derived from an EMBL/GenBank/DDBJ whole genome shotgun (WGS) entry which is preliminary data.</text>
</comment>
<dbReference type="InterPro" id="IPR015003">
    <property type="entry name" value="DUF1853"/>
</dbReference>
<dbReference type="EMBL" id="VRZA01000004">
    <property type="protein sequence ID" value="TXS92785.1"/>
    <property type="molecule type" value="Genomic_DNA"/>
</dbReference>